<feature type="transmembrane region" description="Helical" evidence="1">
    <location>
        <begin position="238"/>
        <end position="257"/>
    </location>
</feature>
<keyword evidence="1" id="KW-0472">Membrane</keyword>
<dbReference type="PANTHER" id="PTHR22911:SF79">
    <property type="entry name" value="MOBA-LIKE NTP TRANSFERASE DOMAIN-CONTAINING PROTEIN"/>
    <property type="match status" value="1"/>
</dbReference>
<evidence type="ECO:0000313" key="3">
    <source>
        <dbReference type="EMBL" id="KZE77535.1"/>
    </source>
</evidence>
<dbReference type="SUPFAM" id="SSF103481">
    <property type="entry name" value="Multidrug resistance efflux transporter EmrE"/>
    <property type="match status" value="2"/>
</dbReference>
<feature type="transmembrane region" description="Helical" evidence="1">
    <location>
        <begin position="175"/>
        <end position="198"/>
    </location>
</feature>
<accession>A0A161SBL2</accession>
<feature type="domain" description="EamA" evidence="2">
    <location>
        <begin position="146"/>
        <end position="282"/>
    </location>
</feature>
<dbReference type="GO" id="GO:0016020">
    <property type="term" value="C:membrane"/>
    <property type="evidence" value="ECO:0007669"/>
    <property type="project" value="InterPro"/>
</dbReference>
<keyword evidence="4" id="KW-1185">Reference proteome</keyword>
<dbReference type="PANTHER" id="PTHR22911">
    <property type="entry name" value="ACYL-MALONYL CONDENSING ENZYME-RELATED"/>
    <property type="match status" value="1"/>
</dbReference>
<proteinExistence type="predicted"/>
<evidence type="ECO:0000256" key="1">
    <source>
        <dbReference type="SAM" id="Phobius"/>
    </source>
</evidence>
<feature type="transmembrane region" description="Helical" evidence="1">
    <location>
        <begin position="92"/>
        <end position="112"/>
    </location>
</feature>
<evidence type="ECO:0000313" key="4">
    <source>
        <dbReference type="Proteomes" id="UP000076630"/>
    </source>
</evidence>
<keyword evidence="1" id="KW-0812">Transmembrane</keyword>
<keyword evidence="1" id="KW-1133">Transmembrane helix</keyword>
<dbReference type="EMBL" id="LQNU01000070">
    <property type="protein sequence ID" value="KZE77535.1"/>
    <property type="molecule type" value="Genomic_DNA"/>
</dbReference>
<feature type="transmembrane region" description="Helical" evidence="1">
    <location>
        <begin position="9"/>
        <end position="30"/>
    </location>
</feature>
<dbReference type="RefSeq" id="WP_038985360.1">
    <property type="nucleotide sequence ID" value="NZ_JWJO01000012.1"/>
</dbReference>
<comment type="caution">
    <text evidence="3">The sequence shown here is derived from an EMBL/GenBank/DDBJ whole genome shotgun (WGS) entry which is preliminary data.</text>
</comment>
<evidence type="ECO:0000259" key="2">
    <source>
        <dbReference type="Pfam" id="PF00892"/>
    </source>
</evidence>
<gene>
    <name evidence="3" type="ORF">AV926_14285</name>
</gene>
<feature type="transmembrane region" description="Helical" evidence="1">
    <location>
        <begin position="119"/>
        <end position="137"/>
    </location>
</feature>
<dbReference type="AlphaFoldDB" id="A0A161SBL2"/>
<dbReference type="Pfam" id="PF00892">
    <property type="entry name" value="EamA"/>
    <property type="match status" value="2"/>
</dbReference>
<protein>
    <submittedName>
        <fullName evidence="3">Permease</fullName>
    </submittedName>
</protein>
<dbReference type="Proteomes" id="UP000076630">
    <property type="component" value="Unassembled WGS sequence"/>
</dbReference>
<dbReference type="InterPro" id="IPR037185">
    <property type="entry name" value="EmrE-like"/>
</dbReference>
<reference evidence="3 4" key="1">
    <citation type="submission" date="2016-01" db="EMBL/GenBank/DDBJ databases">
        <title>Whole genome sequencing of Myroides marinus L41.</title>
        <authorList>
            <person name="Hong K.W."/>
        </authorList>
    </citation>
    <scope>NUCLEOTIDE SEQUENCE [LARGE SCALE GENOMIC DNA]</scope>
    <source>
        <strain evidence="3 4">L41</strain>
    </source>
</reference>
<name>A0A161SBL2_9FLAO</name>
<feature type="transmembrane region" description="Helical" evidence="1">
    <location>
        <begin position="66"/>
        <end position="86"/>
    </location>
</feature>
<organism evidence="3 4">
    <name type="scientific">Myroides marinus</name>
    <dbReference type="NCBI Taxonomy" id="703342"/>
    <lineage>
        <taxon>Bacteria</taxon>
        <taxon>Pseudomonadati</taxon>
        <taxon>Bacteroidota</taxon>
        <taxon>Flavobacteriia</taxon>
        <taxon>Flavobacteriales</taxon>
        <taxon>Flavobacteriaceae</taxon>
        <taxon>Myroides</taxon>
    </lineage>
</organism>
<feature type="transmembrane region" description="Helical" evidence="1">
    <location>
        <begin position="36"/>
        <end position="54"/>
    </location>
</feature>
<sequence>MPADNIKSYIYLHIIVFIWGFTAILGQLISLEALPLVWYRILISVITLIIYYAITKKSVKAPKHRIIQFLGAGVVIALHWLTFFLAIKVSNISITLACLSTGAFFASILEPIFLKRKVVFYEMVFGVIVVCALTLIFSVSGHYIEGIVLGLIAACLSAMFSIINSKLIVHTVAPVITFYEMVGGLMVLTLALLFTGGFTKEFFEVSMSDWMWLLVLGTICTAFAFLGSVYVMRYLSPFTVMLTINLEPIYGILLAVAIFKDSEKMTPEFYIGALLILSTVVLNGVVKNRKNRKLSAR</sequence>
<feature type="domain" description="EamA" evidence="2">
    <location>
        <begin position="8"/>
        <end position="137"/>
    </location>
</feature>
<dbReference type="OrthoDB" id="9150437at2"/>
<feature type="transmembrane region" description="Helical" evidence="1">
    <location>
        <begin position="143"/>
        <end position="163"/>
    </location>
</feature>
<feature type="transmembrane region" description="Helical" evidence="1">
    <location>
        <begin position="269"/>
        <end position="286"/>
    </location>
</feature>
<feature type="transmembrane region" description="Helical" evidence="1">
    <location>
        <begin position="210"/>
        <end position="231"/>
    </location>
</feature>
<dbReference type="InterPro" id="IPR000620">
    <property type="entry name" value="EamA_dom"/>
</dbReference>